<reference evidence="3" key="2">
    <citation type="submission" date="2015-01" db="EMBL/GenBank/DDBJ databases">
        <title>Evolutionary Origins and Diversification of the Mycorrhizal Mutualists.</title>
        <authorList>
            <consortium name="DOE Joint Genome Institute"/>
            <consortium name="Mycorrhizal Genomics Consortium"/>
            <person name="Kohler A."/>
            <person name="Kuo A."/>
            <person name="Nagy L.G."/>
            <person name="Floudas D."/>
            <person name="Copeland A."/>
            <person name="Barry K.W."/>
            <person name="Cichocki N."/>
            <person name="Veneault-Fourrey C."/>
            <person name="LaButti K."/>
            <person name="Lindquist E.A."/>
            <person name="Lipzen A."/>
            <person name="Lundell T."/>
            <person name="Morin E."/>
            <person name="Murat C."/>
            <person name="Riley R."/>
            <person name="Ohm R."/>
            <person name="Sun H."/>
            <person name="Tunlid A."/>
            <person name="Henrissat B."/>
            <person name="Grigoriev I.V."/>
            <person name="Hibbett D.S."/>
            <person name="Martin F."/>
        </authorList>
    </citation>
    <scope>NUCLEOTIDE SEQUENCE [LARGE SCALE GENOMIC DNA]</scope>
    <source>
        <strain evidence="3">F 1598</strain>
    </source>
</reference>
<dbReference type="OrthoDB" id="3046524at2759"/>
<keyword evidence="3" id="KW-1185">Reference proteome</keyword>
<dbReference type="EMBL" id="KN832991">
    <property type="protein sequence ID" value="KIM83337.1"/>
    <property type="molecule type" value="Genomic_DNA"/>
</dbReference>
<feature type="region of interest" description="Disordered" evidence="1">
    <location>
        <begin position="1"/>
        <end position="22"/>
    </location>
</feature>
<reference evidence="2 3" key="1">
    <citation type="submission" date="2014-04" db="EMBL/GenBank/DDBJ databases">
        <authorList>
            <consortium name="DOE Joint Genome Institute"/>
            <person name="Kuo A."/>
            <person name="Tarkka M."/>
            <person name="Buscot F."/>
            <person name="Kohler A."/>
            <person name="Nagy L.G."/>
            <person name="Floudas D."/>
            <person name="Copeland A."/>
            <person name="Barry K.W."/>
            <person name="Cichocki N."/>
            <person name="Veneault-Fourrey C."/>
            <person name="LaButti K."/>
            <person name="Lindquist E.A."/>
            <person name="Lipzen A."/>
            <person name="Lundell T."/>
            <person name="Morin E."/>
            <person name="Murat C."/>
            <person name="Sun H."/>
            <person name="Tunlid A."/>
            <person name="Henrissat B."/>
            <person name="Grigoriev I.V."/>
            <person name="Hibbett D.S."/>
            <person name="Martin F."/>
            <person name="Nordberg H.P."/>
            <person name="Cantor M.N."/>
            <person name="Hua S.X."/>
        </authorList>
    </citation>
    <scope>NUCLEOTIDE SEQUENCE [LARGE SCALE GENOMIC DNA]</scope>
    <source>
        <strain evidence="2 3">F 1598</strain>
    </source>
</reference>
<evidence type="ECO:0000313" key="2">
    <source>
        <dbReference type="EMBL" id="KIM83337.1"/>
    </source>
</evidence>
<dbReference type="HOGENOM" id="CLU_1182623_0_0_1"/>
<evidence type="ECO:0000313" key="3">
    <source>
        <dbReference type="Proteomes" id="UP000054166"/>
    </source>
</evidence>
<protein>
    <submittedName>
        <fullName evidence="2">Uncharacterized protein</fullName>
    </submittedName>
</protein>
<dbReference type="InParanoid" id="A0A0C3C172"/>
<dbReference type="Proteomes" id="UP000054166">
    <property type="component" value="Unassembled WGS sequence"/>
</dbReference>
<organism evidence="2 3">
    <name type="scientific">Piloderma croceum (strain F 1598)</name>
    <dbReference type="NCBI Taxonomy" id="765440"/>
    <lineage>
        <taxon>Eukaryota</taxon>
        <taxon>Fungi</taxon>
        <taxon>Dikarya</taxon>
        <taxon>Basidiomycota</taxon>
        <taxon>Agaricomycotina</taxon>
        <taxon>Agaricomycetes</taxon>
        <taxon>Agaricomycetidae</taxon>
        <taxon>Atheliales</taxon>
        <taxon>Atheliaceae</taxon>
        <taxon>Piloderma</taxon>
    </lineage>
</organism>
<dbReference type="AlphaFoldDB" id="A0A0C3C172"/>
<accession>A0A0C3C172</accession>
<feature type="non-terminal residue" evidence="2">
    <location>
        <position position="1"/>
    </location>
</feature>
<sequence length="235" mass="26186">IGLPHRMSQSVMHGEVESGQVEGPPSLAAVEFLRSHEVLQVLVIHPDFKLVMRAFQKMAPIFQSSDDRQHFLVVDLIVPLHGIETFGVVSNWMPLLILRGLFGKVGAISLNLEGSGLIWEHQNWSGDHASPNGLKCCFLHFPPLPCGVLPCKVKHWAGEVQESLNEAAVEIGKAQEGLNLLVVWCWPLCYSSNFHGVHLRLSMGDDKSEVFNLGLCELALVMLEIEFVLLELFQY</sequence>
<name>A0A0C3C172_PILCF</name>
<gene>
    <name evidence="2" type="ORF">PILCRDRAFT_69665</name>
</gene>
<evidence type="ECO:0000256" key="1">
    <source>
        <dbReference type="SAM" id="MobiDB-lite"/>
    </source>
</evidence>
<proteinExistence type="predicted"/>